<dbReference type="KEGG" id="nsm:JO391_19955"/>
<accession>A0A8G1ED94</accession>
<dbReference type="Pfam" id="PF01925">
    <property type="entry name" value="TauE"/>
    <property type="match status" value="1"/>
</dbReference>
<dbReference type="InterPro" id="IPR002781">
    <property type="entry name" value="TM_pro_TauE-like"/>
</dbReference>
<organism evidence="9 10">
    <name type="scientific">Neotabrizicola shimadae</name>
    <dbReference type="NCBI Taxonomy" id="2807096"/>
    <lineage>
        <taxon>Bacteria</taxon>
        <taxon>Pseudomonadati</taxon>
        <taxon>Pseudomonadota</taxon>
        <taxon>Alphaproteobacteria</taxon>
        <taxon>Rhodobacterales</taxon>
        <taxon>Paracoccaceae</taxon>
        <taxon>Neotabrizicola</taxon>
    </lineage>
</organism>
<keyword evidence="3" id="KW-0813">Transport</keyword>
<feature type="transmembrane region" description="Helical" evidence="8">
    <location>
        <begin position="164"/>
        <end position="187"/>
    </location>
</feature>
<reference evidence="9" key="1">
    <citation type="submission" date="2021-02" db="EMBL/GenBank/DDBJ databases">
        <title>Rhodobacter shimadae sp. nov., an aerobic anoxygenic phototrophic bacterium isolated from a hot spring.</title>
        <authorList>
            <person name="Muramatsu S."/>
            <person name="Haruta S."/>
            <person name="Hirose S."/>
            <person name="Hanada S."/>
        </authorList>
    </citation>
    <scope>NUCLEOTIDE SEQUENCE</scope>
    <source>
        <strain evidence="9">N10</strain>
    </source>
</reference>
<feature type="transmembrane region" description="Helical" evidence="8">
    <location>
        <begin position="71"/>
        <end position="90"/>
    </location>
</feature>
<keyword evidence="10" id="KW-1185">Reference proteome</keyword>
<keyword evidence="6 8" id="KW-1133">Transmembrane helix</keyword>
<evidence type="ECO:0000256" key="2">
    <source>
        <dbReference type="ARBA" id="ARBA00009142"/>
    </source>
</evidence>
<comment type="subcellular location">
    <subcellularLocation>
        <location evidence="1 8">Cell membrane</location>
        <topology evidence="1 8">Multi-pass membrane protein</topology>
    </subcellularLocation>
</comment>
<sequence length="251" mass="26768">MEGTFFWVLAVLAAATVGAGKGGLPIVGMLAVPILSLAISPVVAAGMLLPVYVISDVFGLYAYRREFDRRVLVIACIGMTVGVGVGWATASLVSEAAVTLLVGVVGLSFALNLLARRRVVVDPQQPAWGKGLFWTTVAGFTSFVSHAGAPPYQVFTLPLGMRKAVFAGTSTIAFAYVNALKLIPYYFLGQLSPENLWHAAMLMPVAAISVFAGVWIVRRLPETLFFQLVTWALLLISARLIWDGAAHLMAG</sequence>
<dbReference type="EMBL" id="CP069370">
    <property type="protein sequence ID" value="QYZ69928.1"/>
    <property type="molecule type" value="Genomic_DNA"/>
</dbReference>
<evidence type="ECO:0000313" key="9">
    <source>
        <dbReference type="EMBL" id="QYZ69928.1"/>
    </source>
</evidence>
<feature type="transmembrane region" description="Helical" evidence="8">
    <location>
        <begin position="224"/>
        <end position="242"/>
    </location>
</feature>
<evidence type="ECO:0000256" key="8">
    <source>
        <dbReference type="RuleBase" id="RU363041"/>
    </source>
</evidence>
<protein>
    <recommendedName>
        <fullName evidence="8">Probable membrane transporter protein</fullName>
    </recommendedName>
</protein>
<evidence type="ECO:0000313" key="10">
    <source>
        <dbReference type="Proteomes" id="UP000826300"/>
    </source>
</evidence>
<evidence type="ECO:0000256" key="3">
    <source>
        <dbReference type="ARBA" id="ARBA00022448"/>
    </source>
</evidence>
<comment type="similarity">
    <text evidence="2 8">Belongs to the 4-toluene sulfonate uptake permease (TSUP) (TC 2.A.102) family.</text>
</comment>
<feature type="transmembrane region" description="Helical" evidence="8">
    <location>
        <begin position="29"/>
        <end position="59"/>
    </location>
</feature>
<keyword evidence="4 8" id="KW-1003">Cell membrane</keyword>
<keyword evidence="7 8" id="KW-0472">Membrane</keyword>
<dbReference type="GO" id="GO:0005886">
    <property type="term" value="C:plasma membrane"/>
    <property type="evidence" value="ECO:0007669"/>
    <property type="project" value="UniProtKB-SubCell"/>
</dbReference>
<name>A0A8G1ED94_9RHOB</name>
<dbReference type="PANTHER" id="PTHR30269:SF37">
    <property type="entry name" value="MEMBRANE TRANSPORTER PROTEIN"/>
    <property type="match status" value="1"/>
</dbReference>
<dbReference type="PANTHER" id="PTHR30269">
    <property type="entry name" value="TRANSMEMBRANE PROTEIN YFCA"/>
    <property type="match status" value="1"/>
</dbReference>
<proteinExistence type="inferred from homology"/>
<evidence type="ECO:0000256" key="5">
    <source>
        <dbReference type="ARBA" id="ARBA00022692"/>
    </source>
</evidence>
<keyword evidence="5 8" id="KW-0812">Transmembrane</keyword>
<evidence type="ECO:0000256" key="6">
    <source>
        <dbReference type="ARBA" id="ARBA00022989"/>
    </source>
</evidence>
<feature type="transmembrane region" description="Helical" evidence="8">
    <location>
        <begin position="96"/>
        <end position="115"/>
    </location>
</feature>
<dbReference type="AlphaFoldDB" id="A0A8G1ED94"/>
<dbReference type="InterPro" id="IPR052017">
    <property type="entry name" value="TSUP"/>
</dbReference>
<evidence type="ECO:0000256" key="4">
    <source>
        <dbReference type="ARBA" id="ARBA00022475"/>
    </source>
</evidence>
<evidence type="ECO:0000256" key="1">
    <source>
        <dbReference type="ARBA" id="ARBA00004651"/>
    </source>
</evidence>
<dbReference type="Proteomes" id="UP000826300">
    <property type="component" value="Chromosome"/>
</dbReference>
<feature type="transmembrane region" description="Helical" evidence="8">
    <location>
        <begin position="199"/>
        <end position="218"/>
    </location>
</feature>
<gene>
    <name evidence="9" type="ORF">JO391_19955</name>
</gene>
<dbReference type="RefSeq" id="WP_220662144.1">
    <property type="nucleotide sequence ID" value="NZ_CP069370.1"/>
</dbReference>
<evidence type="ECO:0000256" key="7">
    <source>
        <dbReference type="ARBA" id="ARBA00023136"/>
    </source>
</evidence>